<reference evidence="3" key="1">
    <citation type="journal article" date="2019" name="Int. J. Syst. Evol. Microbiol.">
        <title>The Global Catalogue of Microorganisms (GCM) 10K type strain sequencing project: providing services to taxonomists for standard genome sequencing and annotation.</title>
        <authorList>
            <consortium name="The Broad Institute Genomics Platform"/>
            <consortium name="The Broad Institute Genome Sequencing Center for Infectious Disease"/>
            <person name="Wu L."/>
            <person name="Ma J."/>
        </authorList>
    </citation>
    <scope>NUCLEOTIDE SEQUENCE [LARGE SCALE GENOMIC DNA]</scope>
    <source>
        <strain evidence="3">JCM 17563</strain>
    </source>
</reference>
<name>A0ABP7T8B6_9SPHN</name>
<organism evidence="2 3">
    <name type="scientific">Sphingomonas swuensis</name>
    <dbReference type="NCBI Taxonomy" id="977800"/>
    <lineage>
        <taxon>Bacteria</taxon>
        <taxon>Pseudomonadati</taxon>
        <taxon>Pseudomonadota</taxon>
        <taxon>Alphaproteobacteria</taxon>
        <taxon>Sphingomonadales</taxon>
        <taxon>Sphingomonadaceae</taxon>
        <taxon>Sphingomonas</taxon>
    </lineage>
</organism>
<sequence length="93" mass="9988">MLRLLMIMIPLMLALQVAATPPDIEIKATVRARSLTIEKAGRAEVRVSAGDRNVVDIQGPAPNGRKQIRNPAYTVDIRAHVVEPGAAPAAQPE</sequence>
<feature type="chain" id="PRO_5047399833" evidence="1">
    <location>
        <begin position="20"/>
        <end position="93"/>
    </location>
</feature>
<keyword evidence="3" id="KW-1185">Reference proteome</keyword>
<dbReference type="Proteomes" id="UP001500235">
    <property type="component" value="Unassembled WGS sequence"/>
</dbReference>
<evidence type="ECO:0000256" key="1">
    <source>
        <dbReference type="SAM" id="SignalP"/>
    </source>
</evidence>
<feature type="signal peptide" evidence="1">
    <location>
        <begin position="1"/>
        <end position="19"/>
    </location>
</feature>
<comment type="caution">
    <text evidence="2">The sequence shown here is derived from an EMBL/GenBank/DDBJ whole genome shotgun (WGS) entry which is preliminary data.</text>
</comment>
<dbReference type="EMBL" id="BAABBQ010000001">
    <property type="protein sequence ID" value="GAA4022569.1"/>
    <property type="molecule type" value="Genomic_DNA"/>
</dbReference>
<proteinExistence type="predicted"/>
<evidence type="ECO:0000313" key="2">
    <source>
        <dbReference type="EMBL" id="GAA4022569.1"/>
    </source>
</evidence>
<protein>
    <submittedName>
        <fullName evidence="2">Uncharacterized protein</fullName>
    </submittedName>
</protein>
<evidence type="ECO:0000313" key="3">
    <source>
        <dbReference type="Proteomes" id="UP001500235"/>
    </source>
</evidence>
<accession>A0ABP7T8B6</accession>
<gene>
    <name evidence="2" type="ORF">GCM10022280_24040</name>
</gene>
<keyword evidence="1" id="KW-0732">Signal</keyword>